<evidence type="ECO:0000256" key="2">
    <source>
        <dbReference type="ARBA" id="ARBA00007456"/>
    </source>
</evidence>
<organism evidence="8 9">
    <name type="scientific">Moelleriella libera RCEF 2490</name>
    <dbReference type="NCBI Taxonomy" id="1081109"/>
    <lineage>
        <taxon>Eukaryota</taxon>
        <taxon>Fungi</taxon>
        <taxon>Dikarya</taxon>
        <taxon>Ascomycota</taxon>
        <taxon>Pezizomycotina</taxon>
        <taxon>Sordariomycetes</taxon>
        <taxon>Hypocreomycetidae</taxon>
        <taxon>Hypocreales</taxon>
        <taxon>Clavicipitaceae</taxon>
        <taxon>Moelleriella</taxon>
    </lineage>
</organism>
<reference evidence="8 9" key="1">
    <citation type="journal article" date="2016" name="Genome Biol. Evol.">
        <title>Divergent and convergent evolution of fungal pathogenicity.</title>
        <authorList>
            <person name="Shang Y."/>
            <person name="Xiao G."/>
            <person name="Zheng P."/>
            <person name="Cen K."/>
            <person name="Zhan S."/>
            <person name="Wang C."/>
        </authorList>
    </citation>
    <scope>NUCLEOTIDE SEQUENCE [LARGE SCALE GENOMIC DNA]</scope>
    <source>
        <strain evidence="8 9">RCEF 2490</strain>
    </source>
</reference>
<evidence type="ECO:0000256" key="6">
    <source>
        <dbReference type="SAM" id="SignalP"/>
    </source>
</evidence>
<sequence>MKLTTLSSILALAGAVAGSPSVKRTPAKDDVNATLPAIVPVNTRANNQELISKLLTAPTQSERFKLLNQPGDFIFDFNNRTAPEGSAVRGKGGVAVAATAKTFPALIGNGAAMIVGFLGPCGMNTPHVHNRGTELAFVAEGRLVINFVGENGVTPVANTVTRFQMAIFPQGSIHTQFNPDCTNAMFVAGFNNADPGTTTIAQNFFQLRPDIVNATLGLGPKTLDGADIETFRKAIPANIALGIDACLAKCGIKRNVKRDLGDLLAQADDA</sequence>
<evidence type="ECO:0000313" key="8">
    <source>
        <dbReference type="EMBL" id="KZZ95556.1"/>
    </source>
</evidence>
<evidence type="ECO:0000256" key="4">
    <source>
        <dbReference type="ARBA" id="ARBA00022723"/>
    </source>
</evidence>
<evidence type="ECO:0000256" key="1">
    <source>
        <dbReference type="ARBA" id="ARBA00004613"/>
    </source>
</evidence>
<comment type="similarity">
    <text evidence="2">Belongs to the germin family.</text>
</comment>
<keyword evidence="3" id="KW-0964">Secreted</keyword>
<comment type="subcellular location">
    <subcellularLocation>
        <location evidence="1">Secreted</location>
    </subcellularLocation>
</comment>
<evidence type="ECO:0000259" key="7">
    <source>
        <dbReference type="SMART" id="SM00835"/>
    </source>
</evidence>
<dbReference type="GO" id="GO:0005576">
    <property type="term" value="C:extracellular region"/>
    <property type="evidence" value="ECO:0007669"/>
    <property type="project" value="UniProtKB-SubCell"/>
</dbReference>
<dbReference type="CDD" id="cd02241">
    <property type="entry name" value="cupin_OxOx"/>
    <property type="match status" value="1"/>
</dbReference>
<keyword evidence="5" id="KW-0464">Manganese</keyword>
<dbReference type="Pfam" id="PF00190">
    <property type="entry name" value="Cupin_1"/>
    <property type="match status" value="1"/>
</dbReference>
<dbReference type="InterPro" id="IPR001929">
    <property type="entry name" value="Germin"/>
</dbReference>
<protein>
    <submittedName>
        <fullName evidence="8">Spherulin-1A</fullName>
    </submittedName>
</protein>
<evidence type="ECO:0000256" key="5">
    <source>
        <dbReference type="ARBA" id="ARBA00023211"/>
    </source>
</evidence>
<gene>
    <name evidence="8" type="ORF">AAL_04787</name>
</gene>
<evidence type="ECO:0000256" key="3">
    <source>
        <dbReference type="ARBA" id="ARBA00022525"/>
    </source>
</evidence>
<keyword evidence="4" id="KW-0479">Metal-binding</keyword>
<dbReference type="SMART" id="SM00835">
    <property type="entry name" value="Cupin_1"/>
    <property type="match status" value="1"/>
</dbReference>
<comment type="caution">
    <text evidence="8">The sequence shown here is derived from an EMBL/GenBank/DDBJ whole genome shotgun (WGS) entry which is preliminary data.</text>
</comment>
<keyword evidence="9" id="KW-1185">Reference proteome</keyword>
<dbReference type="Proteomes" id="UP000078544">
    <property type="component" value="Unassembled WGS sequence"/>
</dbReference>
<dbReference type="Gene3D" id="2.60.120.10">
    <property type="entry name" value="Jelly Rolls"/>
    <property type="match status" value="1"/>
</dbReference>
<dbReference type="InterPro" id="IPR011051">
    <property type="entry name" value="RmlC_Cupin_sf"/>
</dbReference>
<dbReference type="PRINTS" id="PR00325">
    <property type="entry name" value="GERMIN"/>
</dbReference>
<dbReference type="STRING" id="1081109.A0A168BP49"/>
<dbReference type="OrthoDB" id="1921208at2759"/>
<dbReference type="SUPFAM" id="SSF51182">
    <property type="entry name" value="RmlC-like cupins"/>
    <property type="match status" value="1"/>
</dbReference>
<proteinExistence type="inferred from homology"/>
<dbReference type="InterPro" id="IPR006045">
    <property type="entry name" value="Cupin_1"/>
</dbReference>
<dbReference type="EMBL" id="AZGY01000009">
    <property type="protein sequence ID" value="KZZ95556.1"/>
    <property type="molecule type" value="Genomic_DNA"/>
</dbReference>
<dbReference type="InterPro" id="IPR014710">
    <property type="entry name" value="RmlC-like_jellyroll"/>
</dbReference>
<dbReference type="AlphaFoldDB" id="A0A168BP49"/>
<dbReference type="GO" id="GO:0030145">
    <property type="term" value="F:manganese ion binding"/>
    <property type="evidence" value="ECO:0007669"/>
    <property type="project" value="InterPro"/>
</dbReference>
<keyword evidence="6" id="KW-0732">Signal</keyword>
<feature type="signal peptide" evidence="6">
    <location>
        <begin position="1"/>
        <end position="18"/>
    </location>
</feature>
<feature type="chain" id="PRO_5007895712" evidence="6">
    <location>
        <begin position="19"/>
        <end position="270"/>
    </location>
</feature>
<accession>A0A168BP49</accession>
<dbReference type="PANTHER" id="PTHR31238">
    <property type="entry name" value="GERMIN-LIKE PROTEIN SUBFAMILY 3 MEMBER 3"/>
    <property type="match status" value="1"/>
</dbReference>
<name>A0A168BP49_9HYPO</name>
<evidence type="ECO:0000313" key="9">
    <source>
        <dbReference type="Proteomes" id="UP000078544"/>
    </source>
</evidence>
<feature type="domain" description="Cupin type-1" evidence="7">
    <location>
        <begin position="77"/>
        <end position="224"/>
    </location>
</feature>